<keyword evidence="2" id="KW-0964">Secreted</keyword>
<keyword evidence="4" id="KW-0572">Peptidoglycan-anchor</keyword>
<protein>
    <recommendedName>
        <fullName evidence="8">Gram-positive cocci surface proteins LPxTG domain-containing protein</fullName>
    </recommendedName>
</protein>
<evidence type="ECO:0000256" key="2">
    <source>
        <dbReference type="ARBA" id="ARBA00022525"/>
    </source>
</evidence>
<evidence type="ECO:0000313" key="10">
    <source>
        <dbReference type="Proteomes" id="UP000602653"/>
    </source>
</evidence>
<evidence type="ECO:0000259" key="8">
    <source>
        <dbReference type="PROSITE" id="PS50847"/>
    </source>
</evidence>
<dbReference type="InterPro" id="IPR019931">
    <property type="entry name" value="LPXTG_anchor"/>
</dbReference>
<keyword evidence="6" id="KW-0472">Membrane</keyword>
<keyword evidence="6" id="KW-1133">Transmembrane helix</keyword>
<dbReference type="Proteomes" id="UP000602653">
    <property type="component" value="Chromosome"/>
</dbReference>
<organism evidence="9 10">
    <name type="scientific">Arcanobacterium phocisimile</name>
    <dbReference type="NCBI Taxonomy" id="1302235"/>
    <lineage>
        <taxon>Bacteria</taxon>
        <taxon>Bacillati</taxon>
        <taxon>Actinomycetota</taxon>
        <taxon>Actinomycetes</taxon>
        <taxon>Actinomycetales</taxon>
        <taxon>Actinomycetaceae</taxon>
        <taxon>Arcanobacterium</taxon>
    </lineage>
</organism>
<keyword evidence="3 7" id="KW-0732">Signal</keyword>
<dbReference type="RefSeq" id="WP_204424161.1">
    <property type="nucleotide sequence ID" value="NZ_CP070228.1"/>
</dbReference>
<dbReference type="InterPro" id="IPR059115">
    <property type="entry name" value="Rib"/>
</dbReference>
<evidence type="ECO:0000256" key="1">
    <source>
        <dbReference type="ARBA" id="ARBA00022512"/>
    </source>
</evidence>
<keyword evidence="10" id="KW-1185">Reference proteome</keyword>
<accession>A0ABX7IGN2</accession>
<feature type="domain" description="Gram-positive cocci surface proteins LPxTG" evidence="8">
    <location>
        <begin position="605"/>
        <end position="639"/>
    </location>
</feature>
<feature type="region of interest" description="Disordered" evidence="5">
    <location>
        <begin position="574"/>
        <end position="605"/>
    </location>
</feature>
<dbReference type="Pfam" id="PF08428">
    <property type="entry name" value="Rib"/>
    <property type="match status" value="1"/>
</dbReference>
<reference evidence="9 10" key="1">
    <citation type="submission" date="2021-02" db="EMBL/GenBank/DDBJ databases">
        <title>Complete Genome Sequence of Arcanobacterium phocisimile strain DSM 26142T from a harbour seal.</title>
        <authorList>
            <person name="Borowiak M."/>
            <person name="Alssahen M."/>
            <person name="Malorny B."/>
            <person name="Laemmler C."/>
            <person name="Siebert U."/>
            <person name="Ploetz M."/>
            <person name="Abdulmawjood A."/>
        </authorList>
    </citation>
    <scope>NUCLEOTIDE SEQUENCE [LARGE SCALE GENOMIC DNA]</scope>
    <source>
        <strain evidence="9 10">DSM 26142</strain>
    </source>
</reference>
<evidence type="ECO:0000313" key="9">
    <source>
        <dbReference type="EMBL" id="QRV01992.1"/>
    </source>
</evidence>
<evidence type="ECO:0000256" key="3">
    <source>
        <dbReference type="ARBA" id="ARBA00022729"/>
    </source>
</evidence>
<dbReference type="EMBL" id="CP070228">
    <property type="protein sequence ID" value="QRV01992.1"/>
    <property type="molecule type" value="Genomic_DNA"/>
</dbReference>
<gene>
    <name evidence="9" type="ORF">JTE88_07910</name>
</gene>
<evidence type="ECO:0000256" key="6">
    <source>
        <dbReference type="SAM" id="Phobius"/>
    </source>
</evidence>
<evidence type="ECO:0000256" key="5">
    <source>
        <dbReference type="SAM" id="MobiDB-lite"/>
    </source>
</evidence>
<evidence type="ECO:0000256" key="7">
    <source>
        <dbReference type="SAM" id="SignalP"/>
    </source>
</evidence>
<keyword evidence="1" id="KW-0134">Cell wall</keyword>
<proteinExistence type="predicted"/>
<name>A0ABX7IGN2_9ACTO</name>
<feature type="transmembrane region" description="Helical" evidence="6">
    <location>
        <begin position="615"/>
        <end position="633"/>
    </location>
</feature>
<sequence length="639" mass="67893">MIIPPVLAVALAIGFAPSAFAAEEFTVTSATSLDELKVALADVTTQTVTFTEDVNFDGGIVINHPMTFVVNDGIEVNFETAVGHALDIKSEFTLNNLGDINLASSGGYGIKINQKVPGQSVVFMGDVSGDSSINVGPTKNYGVDGQLLNGPFTVKNTTLNIAPGPDTLEGPMIFSKNAGESVNATVLFDNATLNLDHSSKDAAERAALNSEREMMFRNSEIYSTTVRNYNLSFVAGSEITFDNSITELVTAPDAVTNGFLFLKKPFVSINTGDSTINILESEISSDIQATSGPHEALQFQDATYNVVNSIVIADSLGVDYKQKTGSFLNISGDSKVEIPGTAAMPNNKITTVIDGGTVVLPQNATAKNTQGQDLYEFISDGASEEVLINCTDKAYTYPVSKISNDVLKHVWAPAVNVDYYVNETDDMPADTRKLIAGTNVDEELNSVDFFTIPEVPTGFSGKFVIFDPAPESDFTSASKVCKNTKVTFRINQTPLVPIPDVETTDLDVFVGDTVEPTDGLVDLPEGATVTIVTPADTTKAGETTQTVKITFKDGSSVTKTIKVTVAEHLTPLVPAQPITPTEPTEPTEKPTKPTVQPTMPEKPGLAKTGISTGTAGWLAALLMISGAGIAFTVKRRKNA</sequence>
<keyword evidence="6" id="KW-0812">Transmembrane</keyword>
<feature type="signal peptide" evidence="7">
    <location>
        <begin position="1"/>
        <end position="21"/>
    </location>
</feature>
<evidence type="ECO:0000256" key="4">
    <source>
        <dbReference type="ARBA" id="ARBA00023088"/>
    </source>
</evidence>
<feature type="chain" id="PRO_5045540964" description="Gram-positive cocci surface proteins LPxTG domain-containing protein" evidence="7">
    <location>
        <begin position="22"/>
        <end position="639"/>
    </location>
</feature>
<dbReference type="PROSITE" id="PS50847">
    <property type="entry name" value="GRAM_POS_ANCHORING"/>
    <property type="match status" value="1"/>
</dbReference>